<evidence type="ECO:0000313" key="2">
    <source>
        <dbReference type="EMBL" id="QGA80704.1"/>
    </source>
</evidence>
<accession>A0A5Q0UGI5</accession>
<organism evidence="2 3">
    <name type="scientific">Candidatus Nanohalobium constans</name>
    <dbReference type="NCBI Taxonomy" id="2565781"/>
    <lineage>
        <taxon>Archaea</taxon>
        <taxon>Candidatus Nanohalarchaeota</taxon>
        <taxon>Candidatus Nanohalobia</taxon>
        <taxon>Candidatus Nanohalobiales</taxon>
        <taxon>Candidatus Nanohalobiaceae</taxon>
        <taxon>Candidatus Nanohalobium</taxon>
    </lineage>
</organism>
<evidence type="ECO:0000313" key="3">
    <source>
        <dbReference type="Proteomes" id="UP000377803"/>
    </source>
</evidence>
<dbReference type="KEGG" id="ncon:LC1Nh_0820"/>
<dbReference type="OrthoDB" id="266984at2157"/>
<dbReference type="GeneID" id="42365209"/>
<proteinExistence type="predicted"/>
<keyword evidence="1" id="KW-0472">Membrane</keyword>
<keyword evidence="1" id="KW-0812">Transmembrane</keyword>
<feature type="transmembrane region" description="Helical" evidence="1">
    <location>
        <begin position="7"/>
        <end position="29"/>
    </location>
</feature>
<dbReference type="Pfam" id="PF26119">
    <property type="entry name" value="DUF8036"/>
    <property type="match status" value="1"/>
</dbReference>
<dbReference type="Proteomes" id="UP000377803">
    <property type="component" value="Chromosome"/>
</dbReference>
<sequence>MKPENELKTIIVGSLIFGAATAILANNLMTFFGHRRIFENIILAKVFFTSANIVLLSALSINYYKLYKQMGTDMGRSLTIFSLALLMYATASSPLVQTLFGIKGGLGLGVFAYLPDMFVTVASGVILYETYQ</sequence>
<gene>
    <name evidence="2" type="ORF">LC1Nh_0820</name>
</gene>
<protein>
    <submittedName>
        <fullName evidence="2">Uncharacterized protein</fullName>
    </submittedName>
</protein>
<feature type="transmembrane region" description="Helical" evidence="1">
    <location>
        <begin position="41"/>
        <end position="66"/>
    </location>
</feature>
<name>A0A5Q0UGI5_9ARCH</name>
<dbReference type="EMBL" id="CP040089">
    <property type="protein sequence ID" value="QGA80704.1"/>
    <property type="molecule type" value="Genomic_DNA"/>
</dbReference>
<keyword evidence="3" id="KW-1185">Reference proteome</keyword>
<dbReference type="AlphaFoldDB" id="A0A5Q0UGI5"/>
<evidence type="ECO:0000256" key="1">
    <source>
        <dbReference type="SAM" id="Phobius"/>
    </source>
</evidence>
<dbReference type="InterPro" id="IPR058349">
    <property type="entry name" value="DUF8036"/>
</dbReference>
<feature type="transmembrane region" description="Helical" evidence="1">
    <location>
        <begin position="78"/>
        <end position="100"/>
    </location>
</feature>
<keyword evidence="1" id="KW-1133">Transmembrane helix</keyword>
<reference evidence="3" key="1">
    <citation type="submission" date="2019-05" db="EMBL/GenBank/DDBJ databases">
        <title>Candidatus Nanohalobium constans, a novel model system to study the DPANN nano-sized archaea: genomic and physiological characterization of a nanoarchaeon co-cultured with its chitinotrophic host.</title>
        <authorList>
            <person name="La Cono V."/>
            <person name="Arcadi E."/>
            <person name="Crisafi F."/>
            <person name="Denaro R."/>
            <person name="La Spada G."/>
            <person name="Messina E."/>
            <person name="Smedile F."/>
            <person name="Toshchakov S.V."/>
            <person name="Shevchenko M.A."/>
            <person name="Golyshin P.N."/>
            <person name="Golyshina O.V."/>
            <person name="Ferrer M."/>
            <person name="Rohde M."/>
            <person name="Mushegian A."/>
            <person name="Sorokin D.Y."/>
            <person name="Giuliano L."/>
            <person name="Yakimov M.M."/>
        </authorList>
    </citation>
    <scope>NUCLEOTIDE SEQUENCE [LARGE SCALE GENOMIC DNA]</scope>
    <source>
        <strain evidence="3">LC1Nh</strain>
    </source>
</reference>
<feature type="transmembrane region" description="Helical" evidence="1">
    <location>
        <begin position="106"/>
        <end position="128"/>
    </location>
</feature>
<dbReference type="RefSeq" id="WP_153550444.1">
    <property type="nucleotide sequence ID" value="NZ_CP040089.1"/>
</dbReference>